<dbReference type="EMBL" id="JAPCWZ010000009">
    <property type="protein sequence ID" value="KAK8851781.1"/>
    <property type="molecule type" value="Genomic_DNA"/>
</dbReference>
<dbReference type="PROSITE" id="PS00113">
    <property type="entry name" value="ADENYLATE_KINASE"/>
    <property type="match status" value="1"/>
</dbReference>
<evidence type="ECO:0000256" key="13">
    <source>
        <dbReference type="RuleBase" id="RU003330"/>
    </source>
</evidence>
<evidence type="ECO:0000256" key="2">
    <source>
        <dbReference type="ARBA" id="ARBA00001936"/>
    </source>
</evidence>
<dbReference type="PRINTS" id="PR00094">
    <property type="entry name" value="ADENYLTKNASE"/>
</dbReference>
<evidence type="ECO:0000256" key="7">
    <source>
        <dbReference type="ARBA" id="ARBA00012964"/>
    </source>
</evidence>
<dbReference type="Pfam" id="PF13023">
    <property type="entry name" value="HD_3"/>
    <property type="match status" value="1"/>
</dbReference>
<keyword evidence="8 13" id="KW-0808">Transferase</keyword>
<dbReference type="InterPro" id="IPR027417">
    <property type="entry name" value="P-loop_NTPase"/>
</dbReference>
<comment type="function">
    <text evidence="4">Catalyzes the dephosphorylation of the nucleoside 5'-monophosphates deoxyadenosine monophosphate (dAMP), deoxycytidine monophosphate (dCMP), deoxyguanosine monophosphate (dGMP) and deoxythymidine monophosphate (dTMP).</text>
</comment>
<evidence type="ECO:0000256" key="1">
    <source>
        <dbReference type="ARBA" id="ARBA00001638"/>
    </source>
</evidence>
<dbReference type="Gene3D" id="1.10.3210.10">
    <property type="entry name" value="Hypothetical protein af1432"/>
    <property type="match status" value="1"/>
</dbReference>
<comment type="similarity">
    <text evidence="5">Belongs to the HDDC2 family.</text>
</comment>
<evidence type="ECO:0000256" key="6">
    <source>
        <dbReference type="ARBA" id="ARBA00011738"/>
    </source>
</evidence>
<keyword evidence="16" id="KW-1185">Reference proteome</keyword>
<evidence type="ECO:0000313" key="15">
    <source>
        <dbReference type="EMBL" id="KAK8851781.1"/>
    </source>
</evidence>
<evidence type="ECO:0000256" key="12">
    <source>
        <dbReference type="ARBA" id="ARBA00022801"/>
    </source>
</evidence>
<dbReference type="InterPro" id="IPR039356">
    <property type="entry name" value="YfbR/HDDC2"/>
</dbReference>
<keyword evidence="9" id="KW-0479">Metal-binding</keyword>
<gene>
    <name evidence="15" type="ORF">PGQ11_014260</name>
</gene>
<name>A0ABR2HRR5_9PEZI</name>
<comment type="cofactor">
    <cofactor evidence="3">
        <name>Co(2+)</name>
        <dbReference type="ChEBI" id="CHEBI:48828"/>
    </cofactor>
</comment>
<dbReference type="EC" id="3.1.3.89" evidence="7"/>
<dbReference type="SUPFAM" id="SSF52540">
    <property type="entry name" value="P-loop containing nucleoside triphosphate hydrolases"/>
    <property type="match status" value="1"/>
</dbReference>
<evidence type="ECO:0000256" key="5">
    <source>
        <dbReference type="ARBA" id="ARBA00009999"/>
    </source>
</evidence>
<keyword evidence="12" id="KW-0378">Hydrolase</keyword>
<sequence length="379" mass="42026">MEKEDLNLFQSLLQLKEIPRTGWRKRGIDDGESVAEHTLGVVLLTMQATTDLSPSDRLRAIEMAVAHDLPEVIIGDYTPGDISRERKRMEENLAMEYFATLSPKNETLSTIRARLTEYNENTTSIAGIVHKADKLEALIQASRYRKTHPHAVGLEDFKAHTSFLGDGTLRAIGDAVLTNWELSRPRVDYIFLIGGPGVGKGTQCAYLVKEPDVACISLGEELRKEAAGEIGCANFISRSFEERVTVPGELAMRILMQRVSAAASGGKTLIVLDGFPRSIQQLKAFRTEMSAEFATVYLRCTPEVLGERLQARAQSSSRADDLDADKRVLRVQAFEKDSTALLAELRQAPFREVDGSDLEENVAKSVGQCIRELRNSKKT</sequence>
<dbReference type="Proteomes" id="UP001390339">
    <property type="component" value="Unassembled WGS sequence"/>
</dbReference>
<evidence type="ECO:0000256" key="10">
    <source>
        <dbReference type="ARBA" id="ARBA00022741"/>
    </source>
</evidence>
<dbReference type="InterPro" id="IPR006674">
    <property type="entry name" value="HD_domain"/>
</dbReference>
<accession>A0ABR2HRR5</accession>
<dbReference type="InterPro" id="IPR003607">
    <property type="entry name" value="HD/PDEase_dom"/>
</dbReference>
<evidence type="ECO:0000256" key="9">
    <source>
        <dbReference type="ARBA" id="ARBA00022723"/>
    </source>
</evidence>
<comment type="similarity">
    <text evidence="13">Belongs to the adenylate kinase family.</text>
</comment>
<comment type="cofactor">
    <cofactor evidence="2">
        <name>Mn(2+)</name>
        <dbReference type="ChEBI" id="CHEBI:29035"/>
    </cofactor>
</comment>
<organism evidence="15 16">
    <name type="scientific">Apiospora arundinis</name>
    <dbReference type="NCBI Taxonomy" id="335852"/>
    <lineage>
        <taxon>Eukaryota</taxon>
        <taxon>Fungi</taxon>
        <taxon>Dikarya</taxon>
        <taxon>Ascomycota</taxon>
        <taxon>Pezizomycotina</taxon>
        <taxon>Sordariomycetes</taxon>
        <taxon>Xylariomycetidae</taxon>
        <taxon>Amphisphaeriales</taxon>
        <taxon>Apiosporaceae</taxon>
        <taxon>Apiospora</taxon>
    </lineage>
</organism>
<dbReference type="Pfam" id="PF00406">
    <property type="entry name" value="ADK"/>
    <property type="match status" value="1"/>
</dbReference>
<reference evidence="15 16" key="1">
    <citation type="journal article" date="2024" name="IMA Fungus">
        <title>Apiospora arundinis, a panoply of carbohydrate-active enzymes and secondary metabolites.</title>
        <authorList>
            <person name="Sorensen T."/>
            <person name="Petersen C."/>
            <person name="Muurmann A.T."/>
            <person name="Christiansen J.V."/>
            <person name="Brundto M.L."/>
            <person name="Overgaard C.K."/>
            <person name="Boysen A.T."/>
            <person name="Wollenberg R.D."/>
            <person name="Larsen T.O."/>
            <person name="Sorensen J.L."/>
            <person name="Nielsen K.L."/>
            <person name="Sondergaard T.E."/>
        </authorList>
    </citation>
    <scope>NUCLEOTIDE SEQUENCE [LARGE SCALE GENOMIC DNA]</scope>
    <source>
        <strain evidence="15 16">AAU 773</strain>
    </source>
</reference>
<comment type="caution">
    <text evidence="15">The sequence shown here is derived from an EMBL/GenBank/DDBJ whole genome shotgun (WGS) entry which is preliminary data.</text>
</comment>
<dbReference type="InterPro" id="IPR033690">
    <property type="entry name" value="Adenylat_kinase_CS"/>
</dbReference>
<protein>
    <recommendedName>
        <fullName evidence="7">5'-deoxynucleotidase</fullName>
        <ecNumber evidence="7">3.1.3.89</ecNumber>
    </recommendedName>
</protein>
<keyword evidence="10" id="KW-0547">Nucleotide-binding</keyword>
<proteinExistence type="inferred from homology"/>
<dbReference type="GO" id="GO:0016301">
    <property type="term" value="F:kinase activity"/>
    <property type="evidence" value="ECO:0007669"/>
    <property type="project" value="UniProtKB-KW"/>
</dbReference>
<comment type="catalytic activity">
    <reaction evidence="1">
        <text>a 2'-deoxyribonucleoside 5'-phosphate + H2O = a 2'-deoxyribonucleoside + phosphate</text>
        <dbReference type="Rhea" id="RHEA:36167"/>
        <dbReference type="ChEBI" id="CHEBI:15377"/>
        <dbReference type="ChEBI" id="CHEBI:18274"/>
        <dbReference type="ChEBI" id="CHEBI:43474"/>
        <dbReference type="ChEBI" id="CHEBI:65317"/>
        <dbReference type="EC" id="3.1.3.89"/>
    </reaction>
</comment>
<evidence type="ECO:0000256" key="11">
    <source>
        <dbReference type="ARBA" id="ARBA00022777"/>
    </source>
</evidence>
<dbReference type="Gene3D" id="3.40.50.300">
    <property type="entry name" value="P-loop containing nucleotide triphosphate hydrolases"/>
    <property type="match status" value="1"/>
</dbReference>
<evidence type="ECO:0000256" key="4">
    <source>
        <dbReference type="ARBA" id="ARBA00004074"/>
    </source>
</evidence>
<evidence type="ECO:0000256" key="8">
    <source>
        <dbReference type="ARBA" id="ARBA00022679"/>
    </source>
</evidence>
<dbReference type="SUPFAM" id="SSF109604">
    <property type="entry name" value="HD-domain/PDEase-like"/>
    <property type="match status" value="1"/>
</dbReference>
<dbReference type="PANTHER" id="PTHR11845:SF13">
    <property type="entry name" value="5'-DEOXYNUCLEOTIDASE HDDC2"/>
    <property type="match status" value="1"/>
</dbReference>
<comment type="subunit">
    <text evidence="6">Homodimer.</text>
</comment>
<evidence type="ECO:0000259" key="14">
    <source>
        <dbReference type="SMART" id="SM00471"/>
    </source>
</evidence>
<evidence type="ECO:0000313" key="16">
    <source>
        <dbReference type="Proteomes" id="UP001390339"/>
    </source>
</evidence>
<keyword evidence="11 13" id="KW-0418">Kinase</keyword>
<evidence type="ECO:0000256" key="3">
    <source>
        <dbReference type="ARBA" id="ARBA00001941"/>
    </source>
</evidence>
<dbReference type="PANTHER" id="PTHR11845">
    <property type="entry name" value="5'-DEOXYNUCLEOTIDASE HDDC2"/>
    <property type="match status" value="1"/>
</dbReference>
<dbReference type="InterPro" id="IPR000850">
    <property type="entry name" value="Adenylat/UMP-CMP_kin"/>
</dbReference>
<feature type="domain" description="HD/PDEase" evidence="14">
    <location>
        <begin position="30"/>
        <end position="147"/>
    </location>
</feature>
<dbReference type="SMART" id="SM00471">
    <property type="entry name" value="HDc"/>
    <property type="match status" value="1"/>
</dbReference>